<name>A0A857IYL0_9BURK</name>
<feature type="region of interest" description="Disordered" evidence="1">
    <location>
        <begin position="78"/>
        <end position="108"/>
    </location>
</feature>
<dbReference type="Proteomes" id="UP000464787">
    <property type="component" value="Chromosome"/>
</dbReference>
<feature type="compositionally biased region" description="Low complexity" evidence="1">
    <location>
        <begin position="89"/>
        <end position="106"/>
    </location>
</feature>
<protein>
    <submittedName>
        <fullName evidence="3">Uncharacterized protein</fullName>
    </submittedName>
</protein>
<evidence type="ECO:0000313" key="4">
    <source>
        <dbReference type="Proteomes" id="UP000464787"/>
    </source>
</evidence>
<reference evidence="3 4" key="1">
    <citation type="submission" date="2020-01" db="EMBL/GenBank/DDBJ databases">
        <title>Genome sequencing of strain KACC 21265.</title>
        <authorList>
            <person name="Heo J."/>
            <person name="Kim S.-J."/>
            <person name="Kim J.-S."/>
            <person name="Hong S.-B."/>
            <person name="Kwon S.-W."/>
        </authorList>
    </citation>
    <scope>NUCLEOTIDE SEQUENCE [LARGE SCALE GENOMIC DNA]</scope>
    <source>
        <strain evidence="3 4">KACC 21265</strain>
    </source>
</reference>
<dbReference type="RefSeq" id="WP_160550162.1">
    <property type="nucleotide sequence ID" value="NZ_CP047650.1"/>
</dbReference>
<sequence length="127" mass="12906">MRHHRFSILGTLLAAASVTALPALAQSAAQSQYQQQLAACDPAQPRPAYNACIRAAGAVLDRSGAVGSATAVDQSSDGRATILEAPGGPSVSYSTTPVVPQTTTSQDGRATLLVPSDSTMRSGTVLP</sequence>
<evidence type="ECO:0000256" key="2">
    <source>
        <dbReference type="SAM" id="SignalP"/>
    </source>
</evidence>
<organism evidence="3 4">
    <name type="scientific">Xylophilus rhododendri</name>
    <dbReference type="NCBI Taxonomy" id="2697032"/>
    <lineage>
        <taxon>Bacteria</taxon>
        <taxon>Pseudomonadati</taxon>
        <taxon>Pseudomonadota</taxon>
        <taxon>Betaproteobacteria</taxon>
        <taxon>Burkholderiales</taxon>
        <taxon>Xylophilus</taxon>
    </lineage>
</organism>
<evidence type="ECO:0000256" key="1">
    <source>
        <dbReference type="SAM" id="MobiDB-lite"/>
    </source>
</evidence>
<dbReference type="EMBL" id="CP047650">
    <property type="protein sequence ID" value="QHI96644.1"/>
    <property type="molecule type" value="Genomic_DNA"/>
</dbReference>
<dbReference type="KEGG" id="xyk:GT347_00700"/>
<gene>
    <name evidence="3" type="ORF">GT347_00700</name>
</gene>
<keyword evidence="4" id="KW-1185">Reference proteome</keyword>
<proteinExistence type="predicted"/>
<evidence type="ECO:0000313" key="3">
    <source>
        <dbReference type="EMBL" id="QHI96644.1"/>
    </source>
</evidence>
<feature type="chain" id="PRO_5032316562" evidence="2">
    <location>
        <begin position="26"/>
        <end position="127"/>
    </location>
</feature>
<dbReference type="AlphaFoldDB" id="A0A857IYL0"/>
<accession>A0A857IYL0</accession>
<keyword evidence="2" id="KW-0732">Signal</keyword>
<feature type="signal peptide" evidence="2">
    <location>
        <begin position="1"/>
        <end position="25"/>
    </location>
</feature>